<keyword evidence="8" id="KW-1185">Reference proteome</keyword>
<dbReference type="InterPro" id="IPR042099">
    <property type="entry name" value="ANL_N_sf"/>
</dbReference>
<dbReference type="GO" id="GO:0005777">
    <property type="term" value="C:peroxisome"/>
    <property type="evidence" value="ECO:0007669"/>
    <property type="project" value="UniProtKB-SubCell"/>
</dbReference>
<comment type="caution">
    <text evidence="7">The sequence shown here is derived from an EMBL/GenBank/DDBJ whole genome shotgun (WGS) entry which is preliminary data.</text>
</comment>
<evidence type="ECO:0000313" key="8">
    <source>
        <dbReference type="Proteomes" id="UP000719412"/>
    </source>
</evidence>
<dbReference type="InterPro" id="IPR000873">
    <property type="entry name" value="AMP-dep_synth/lig_dom"/>
</dbReference>
<sequence>MRMTNRFGESCSIGTEEHDGEVVNVDRGRQKLVFFFLRLQQLRKSHVFVRFAQNYNVDMSDVSQRQGWFKICHPGTQISSTDDGNGIVESVRGAKHYHVFGFDPSLLQLHCNPNASQLDAAIARLKKKEPKIDANKKKTESYSSVKQRSVKLAVALKNKLTPGDVVLTCSKNTLDAVIPIIASFYLGAIVANLDASLGVRMSRNLISLVSPKIIFVEEASVAMIEESLQETNLHPEILVLGSSTKYQTFSALVRPNPKEKSFRPVKVDIHQTAAMFFSSGSSGFPKAICHSHYSLLQVSSIFGPPLLTYNITRVANLSQYDISSFSYMIITGTPFSPEEYTHFNDLLPNVDIIFSYGMTEIGHIALFNPKYDRELMKSKHKSCGKVIPETSLKVVNVDTDENLGPNQQGELRVKSPSLMTGYYKSDNSGQFDKDGFLKTQDLGYYDEDRCIYVVGRMREMFRYFGWQIIPSVIEAALLEFPAVKEAVVFAVPLETEEKGAIPGALVVLAEGFSVKTEEIQDFVAQHVAEREQLKGGVMIVKEIPKTPTGKAIRKEAQEYFLASLKK</sequence>
<dbReference type="Gene3D" id="3.40.50.12780">
    <property type="entry name" value="N-terminal domain of ligase-like"/>
    <property type="match status" value="2"/>
</dbReference>
<keyword evidence="4" id="KW-0576">Peroxisome</keyword>
<keyword evidence="3" id="KW-0436">Ligase</keyword>
<dbReference type="EMBL" id="JABDTM020010961">
    <property type="protein sequence ID" value="KAH0820736.1"/>
    <property type="molecule type" value="Genomic_DNA"/>
</dbReference>
<comment type="similarity">
    <text evidence="2">Belongs to the ATP-dependent AMP-binding enzyme family.</text>
</comment>
<feature type="domain" description="AMP-binding enzyme C-terminal" evidence="6">
    <location>
        <begin position="473"/>
        <end position="550"/>
    </location>
</feature>
<evidence type="ECO:0000256" key="2">
    <source>
        <dbReference type="ARBA" id="ARBA00006432"/>
    </source>
</evidence>
<accession>A0A8J6HVR5</accession>
<dbReference type="AlphaFoldDB" id="A0A8J6HVR5"/>
<evidence type="ECO:0000259" key="6">
    <source>
        <dbReference type="Pfam" id="PF13193"/>
    </source>
</evidence>
<evidence type="ECO:0000313" key="7">
    <source>
        <dbReference type="EMBL" id="KAH0820736.1"/>
    </source>
</evidence>
<dbReference type="SUPFAM" id="SSF56801">
    <property type="entry name" value="Acetyl-CoA synthetase-like"/>
    <property type="match status" value="1"/>
</dbReference>
<reference evidence="7" key="2">
    <citation type="submission" date="2021-08" db="EMBL/GenBank/DDBJ databases">
        <authorList>
            <person name="Eriksson T."/>
        </authorList>
    </citation>
    <scope>NUCLEOTIDE SEQUENCE</scope>
    <source>
        <strain evidence="7">Stoneville</strain>
        <tissue evidence="7">Whole head</tissue>
    </source>
</reference>
<evidence type="ECO:0000256" key="3">
    <source>
        <dbReference type="ARBA" id="ARBA00022598"/>
    </source>
</evidence>
<proteinExistence type="inferred from homology"/>
<dbReference type="Gene3D" id="3.30.300.30">
    <property type="match status" value="1"/>
</dbReference>
<dbReference type="PROSITE" id="PS00455">
    <property type="entry name" value="AMP_BINDING"/>
    <property type="match status" value="1"/>
</dbReference>
<feature type="domain" description="AMP-dependent synthetase/ligase" evidence="5">
    <location>
        <begin position="133"/>
        <end position="297"/>
    </location>
</feature>
<comment type="subcellular location">
    <subcellularLocation>
        <location evidence="1">Peroxisome</location>
    </subcellularLocation>
</comment>
<gene>
    <name evidence="7" type="ORF">GEV33_002055</name>
</gene>
<dbReference type="GO" id="GO:0016405">
    <property type="term" value="F:CoA-ligase activity"/>
    <property type="evidence" value="ECO:0007669"/>
    <property type="project" value="TreeGrafter"/>
</dbReference>
<evidence type="ECO:0008006" key="9">
    <source>
        <dbReference type="Google" id="ProtNLM"/>
    </source>
</evidence>
<dbReference type="Pfam" id="PF13193">
    <property type="entry name" value="AMP-binding_C"/>
    <property type="match status" value="1"/>
</dbReference>
<dbReference type="InterPro" id="IPR025110">
    <property type="entry name" value="AMP-bd_C"/>
</dbReference>
<dbReference type="PANTHER" id="PTHR24096">
    <property type="entry name" value="LONG-CHAIN-FATTY-ACID--COA LIGASE"/>
    <property type="match status" value="1"/>
</dbReference>
<reference evidence="7" key="1">
    <citation type="journal article" date="2020" name="J Insects Food Feed">
        <title>The yellow mealworm (Tenebrio molitor) genome: a resource for the emerging insects as food and feed industry.</title>
        <authorList>
            <person name="Eriksson T."/>
            <person name="Andere A."/>
            <person name="Kelstrup H."/>
            <person name="Emery V."/>
            <person name="Picard C."/>
        </authorList>
    </citation>
    <scope>NUCLEOTIDE SEQUENCE</scope>
    <source>
        <strain evidence="7">Stoneville</strain>
        <tissue evidence="7">Whole head</tissue>
    </source>
</reference>
<evidence type="ECO:0000259" key="5">
    <source>
        <dbReference type="Pfam" id="PF00501"/>
    </source>
</evidence>
<dbReference type="Proteomes" id="UP000719412">
    <property type="component" value="Unassembled WGS sequence"/>
</dbReference>
<evidence type="ECO:0000256" key="1">
    <source>
        <dbReference type="ARBA" id="ARBA00004275"/>
    </source>
</evidence>
<evidence type="ECO:0000256" key="4">
    <source>
        <dbReference type="ARBA" id="ARBA00023140"/>
    </source>
</evidence>
<protein>
    <recommendedName>
        <fullName evidence="9">Luciferase</fullName>
    </recommendedName>
</protein>
<name>A0A8J6HVR5_TENMO</name>
<organism evidence="7 8">
    <name type="scientific">Tenebrio molitor</name>
    <name type="common">Yellow mealworm beetle</name>
    <dbReference type="NCBI Taxonomy" id="7067"/>
    <lineage>
        <taxon>Eukaryota</taxon>
        <taxon>Metazoa</taxon>
        <taxon>Ecdysozoa</taxon>
        <taxon>Arthropoda</taxon>
        <taxon>Hexapoda</taxon>
        <taxon>Insecta</taxon>
        <taxon>Pterygota</taxon>
        <taxon>Neoptera</taxon>
        <taxon>Endopterygota</taxon>
        <taxon>Coleoptera</taxon>
        <taxon>Polyphaga</taxon>
        <taxon>Cucujiformia</taxon>
        <taxon>Tenebrionidae</taxon>
        <taxon>Tenebrio</taxon>
    </lineage>
</organism>
<dbReference type="InterPro" id="IPR045851">
    <property type="entry name" value="AMP-bd_C_sf"/>
</dbReference>
<dbReference type="PANTHER" id="PTHR24096:SF149">
    <property type="entry name" value="AMP-BINDING DOMAIN-CONTAINING PROTEIN-RELATED"/>
    <property type="match status" value="1"/>
</dbReference>
<dbReference type="Pfam" id="PF00501">
    <property type="entry name" value="AMP-binding"/>
    <property type="match status" value="1"/>
</dbReference>
<dbReference type="InterPro" id="IPR020845">
    <property type="entry name" value="AMP-binding_CS"/>
</dbReference>